<evidence type="ECO:0000259" key="3">
    <source>
        <dbReference type="Pfam" id="PF12089"/>
    </source>
</evidence>
<feature type="transmembrane region" description="Helical" evidence="2">
    <location>
        <begin position="123"/>
        <end position="148"/>
    </location>
</feature>
<feature type="region of interest" description="Disordered" evidence="1">
    <location>
        <begin position="1"/>
        <end position="20"/>
    </location>
</feature>
<evidence type="ECO:0000313" key="5">
    <source>
        <dbReference type="Proteomes" id="UP000273001"/>
    </source>
</evidence>
<evidence type="ECO:0000313" key="4">
    <source>
        <dbReference type="EMBL" id="AYD88851.1"/>
    </source>
</evidence>
<feature type="domain" description="DUF3566" evidence="3">
    <location>
        <begin position="45"/>
        <end position="164"/>
    </location>
</feature>
<dbReference type="EMBL" id="CP032514">
    <property type="protein sequence ID" value="AYD88851.1"/>
    <property type="molecule type" value="Genomic_DNA"/>
</dbReference>
<evidence type="ECO:0000256" key="2">
    <source>
        <dbReference type="SAM" id="Phobius"/>
    </source>
</evidence>
<keyword evidence="2" id="KW-1133">Transmembrane helix</keyword>
<feature type="transmembrane region" description="Helical" evidence="2">
    <location>
        <begin position="64"/>
        <end position="86"/>
    </location>
</feature>
<reference evidence="4 5" key="1">
    <citation type="submission" date="2018-09" db="EMBL/GenBank/DDBJ databases">
        <authorList>
            <person name="Li J."/>
        </authorList>
    </citation>
    <scope>NUCLEOTIDE SEQUENCE [LARGE SCALE GENOMIC DNA]</scope>
    <source>
        <strain evidence="4 5">2129</strain>
    </source>
</reference>
<dbReference type="RefSeq" id="WP_119835362.1">
    <property type="nucleotide sequence ID" value="NZ_CP032514.1"/>
</dbReference>
<name>A0ABM6Z0X6_9ACTO</name>
<feature type="compositionally biased region" description="Pro residues" evidence="1">
    <location>
        <begin position="1"/>
        <end position="16"/>
    </location>
</feature>
<keyword evidence="5" id="KW-1185">Reference proteome</keyword>
<dbReference type="Proteomes" id="UP000273001">
    <property type="component" value="Chromosome"/>
</dbReference>
<evidence type="ECO:0000256" key="1">
    <source>
        <dbReference type="SAM" id="MobiDB-lite"/>
    </source>
</evidence>
<organism evidence="4 5">
    <name type="scientific">Actinomyces lilanjuaniae</name>
    <dbReference type="NCBI Taxonomy" id="2321394"/>
    <lineage>
        <taxon>Bacteria</taxon>
        <taxon>Bacillati</taxon>
        <taxon>Actinomycetota</taxon>
        <taxon>Actinomycetes</taxon>
        <taxon>Actinomycetales</taxon>
        <taxon>Actinomycetaceae</taxon>
        <taxon>Actinomyces</taxon>
    </lineage>
</organism>
<protein>
    <submittedName>
        <fullName evidence="4">DUF3566 domain-containing protein</fullName>
    </submittedName>
</protein>
<dbReference type="Pfam" id="PF12089">
    <property type="entry name" value="DUF3566"/>
    <property type="match status" value="1"/>
</dbReference>
<gene>
    <name evidence="4" type="ORF">D5R93_00035</name>
</gene>
<sequence>MSQPISIPPGGGPPQPVGDAVSVVEATTSGSNTEEKKSKKKIVGPRRVRLALTRIDPWSVMKASFLLSFAAGVMVIVATAFTWLMLDAMQVFSTIEDLARTVAGEDSNAFTALMTYLQLPRALAMATIVAVVNMILITALATVGAFLYNITATLVGGIHLTLADE</sequence>
<proteinExistence type="predicted"/>
<keyword evidence="2" id="KW-0472">Membrane</keyword>
<keyword evidence="2" id="KW-0812">Transmembrane</keyword>
<accession>A0ABM6Z0X6</accession>
<dbReference type="InterPro" id="IPR021949">
    <property type="entry name" value="DUF3566_TM"/>
</dbReference>